<feature type="region of interest" description="Disordered" evidence="1">
    <location>
        <begin position="182"/>
        <end position="207"/>
    </location>
</feature>
<evidence type="ECO:0000313" key="2">
    <source>
        <dbReference type="EMBL" id="BDG71705.1"/>
    </source>
</evidence>
<dbReference type="Pfam" id="PF02586">
    <property type="entry name" value="SRAP"/>
    <property type="match status" value="1"/>
</dbReference>
<evidence type="ECO:0008006" key="4">
    <source>
        <dbReference type="Google" id="ProtNLM"/>
    </source>
</evidence>
<gene>
    <name evidence="2" type="ORF">Rmf_16340</name>
</gene>
<dbReference type="SUPFAM" id="SSF143081">
    <property type="entry name" value="BB1717-like"/>
    <property type="match status" value="1"/>
</dbReference>
<evidence type="ECO:0000313" key="3">
    <source>
        <dbReference type="Proteomes" id="UP000831327"/>
    </source>
</evidence>
<dbReference type="Gene3D" id="3.90.1680.20">
    <property type="match status" value="2"/>
</dbReference>
<evidence type="ECO:0000256" key="1">
    <source>
        <dbReference type="SAM" id="MobiDB-lite"/>
    </source>
</evidence>
<protein>
    <recommendedName>
        <fullName evidence="4">Abasic site processing protein</fullName>
    </recommendedName>
</protein>
<name>A0ABM9SEF7_9PROT</name>
<sequence length="246" mass="27211">MCNLYSIVPNQQAIRQLAMAFKDSTGNLQPMSGAFPDYAAPIVRNTPEGRELALVRWGMPSSKKALLDAARKRADKIRAKVKPVDFDELLRREPDSGTTNIRNTASLHWKRWIGVENRCLVPFTFFSEFNREAGGDIWFARDESCPLTFFAGIWAQRWTSVRKVRTGFETIDLFGLLTTEPNAEVGPPKGDAGDPHQAGGNRNLDDRELVRGDSASAAVAGWVACGGVEGSETRQTFHRLSAAADR</sequence>
<accession>A0ABM9SEF7</accession>
<proteinExistence type="predicted"/>
<organism evidence="2 3">
    <name type="scientific">Roseomonas fluvialis</name>
    <dbReference type="NCBI Taxonomy" id="1750527"/>
    <lineage>
        <taxon>Bacteria</taxon>
        <taxon>Pseudomonadati</taxon>
        <taxon>Pseudomonadota</taxon>
        <taxon>Alphaproteobacteria</taxon>
        <taxon>Acetobacterales</taxon>
        <taxon>Roseomonadaceae</taxon>
        <taxon>Roseomonas</taxon>
    </lineage>
</organism>
<dbReference type="Proteomes" id="UP000831327">
    <property type="component" value="Chromosome"/>
</dbReference>
<dbReference type="InterPro" id="IPR003738">
    <property type="entry name" value="SRAP"/>
</dbReference>
<dbReference type="InterPro" id="IPR036590">
    <property type="entry name" value="SRAP-like"/>
</dbReference>
<keyword evidence="3" id="KW-1185">Reference proteome</keyword>
<reference evidence="2 3" key="1">
    <citation type="journal article" date="2016" name="Microbes Environ.">
        <title>Phylogenetically diverse aerobic anoxygenic phototrophic bacteria isolated from epilithic biofilms in Tama river, Japan.</title>
        <authorList>
            <person name="Hirose S."/>
            <person name="Matsuura K."/>
            <person name="Haruta S."/>
        </authorList>
    </citation>
    <scope>NUCLEOTIDE SEQUENCE [LARGE SCALE GENOMIC DNA]</scope>
    <source>
        <strain evidence="2 3">S08</strain>
    </source>
</reference>
<dbReference type="EMBL" id="AP025637">
    <property type="protein sequence ID" value="BDG71705.1"/>
    <property type="molecule type" value="Genomic_DNA"/>
</dbReference>